<dbReference type="GO" id="GO:0004386">
    <property type="term" value="F:helicase activity"/>
    <property type="evidence" value="ECO:0007669"/>
    <property type="project" value="UniProtKB-KW"/>
</dbReference>
<dbReference type="Proteomes" id="UP000266234">
    <property type="component" value="Unassembled WGS sequence"/>
</dbReference>
<keyword evidence="1" id="KW-0378">Hydrolase</keyword>
<evidence type="ECO:0000313" key="1">
    <source>
        <dbReference type="EMBL" id="RGP80051.1"/>
    </source>
</evidence>
<protein>
    <submittedName>
        <fullName evidence="1">ATP-dependent dna helicase</fullName>
    </submittedName>
</protein>
<keyword evidence="1" id="KW-0347">Helicase</keyword>
<organism evidence="1 2">
    <name type="scientific">Fusarium longipes</name>
    <dbReference type="NCBI Taxonomy" id="694270"/>
    <lineage>
        <taxon>Eukaryota</taxon>
        <taxon>Fungi</taxon>
        <taxon>Dikarya</taxon>
        <taxon>Ascomycota</taxon>
        <taxon>Pezizomycotina</taxon>
        <taxon>Sordariomycetes</taxon>
        <taxon>Hypocreomycetidae</taxon>
        <taxon>Hypocreales</taxon>
        <taxon>Nectriaceae</taxon>
        <taxon>Fusarium</taxon>
    </lineage>
</organism>
<dbReference type="OrthoDB" id="4802432at2759"/>
<proteinExistence type="predicted"/>
<reference evidence="1 2" key="1">
    <citation type="journal article" date="2018" name="PLoS Pathog.">
        <title>Evolution of structural diversity of trichothecenes, a family of toxins produced by plant pathogenic and entomopathogenic fungi.</title>
        <authorList>
            <person name="Proctor R.H."/>
            <person name="McCormick S.P."/>
            <person name="Kim H.S."/>
            <person name="Cardoza R.E."/>
            <person name="Stanley A.M."/>
            <person name="Lindo L."/>
            <person name="Kelly A."/>
            <person name="Brown D.W."/>
            <person name="Lee T."/>
            <person name="Vaughan M.M."/>
            <person name="Alexander N.J."/>
            <person name="Busman M."/>
            <person name="Gutierrez S."/>
        </authorList>
    </citation>
    <scope>NUCLEOTIDE SEQUENCE [LARGE SCALE GENOMIC DNA]</scope>
    <source>
        <strain evidence="1 2">NRRL 20695</strain>
    </source>
</reference>
<keyword evidence="1" id="KW-0547">Nucleotide-binding</keyword>
<comment type="caution">
    <text evidence="1">The sequence shown here is derived from an EMBL/GenBank/DDBJ whole genome shotgun (WGS) entry which is preliminary data.</text>
</comment>
<gene>
    <name evidence="1" type="ORF">FLONG3_1822</name>
</gene>
<dbReference type="AlphaFoldDB" id="A0A395T5V0"/>
<name>A0A395T5V0_9HYPO</name>
<sequence length="450" mass="51672">MMNNIPTEIIRNIIFQLIGATRWVPQIDERCPITSLAIYAAVSRQWQTIVESITFRHLILNADRLDAAQREKYLTPLRLGYIRYIWYDFEFPAHNLTTSTNPEEDYNDHLVFSRSAKQLLNVLSQIPPRLEPVVALEIFITPPKKYALQLLRNETKMSRETTQVLLGKVKPEYVELFKDWDVDIAQVPSVFYFRVEPGSRSILFSPSSINRIASKMPRLSKIEWWLTDEQNIDMNVQTSQRTMFAQTLDIVPMSVRSFILNFGRQPPRPGANNPDSIVPLNAQEDILSLSFYSFTQRKGLDDFYLVARVDSTILLPREAKPDALWPSIRLYHLELKEQLASGESIAQPRAGKGFVHNQAIMNRFAIAAATCAPRMPKVEELSVIHHGRSHMGICFNTRSKDVPCLEFVSSPDLPEANEEALGLWKEAVKAHGLEWNLNVTNDLDKVYHFY</sequence>
<keyword evidence="1" id="KW-0067">ATP-binding</keyword>
<accession>A0A395T5V0</accession>
<dbReference type="EMBL" id="PXOG01000037">
    <property type="protein sequence ID" value="RGP80051.1"/>
    <property type="molecule type" value="Genomic_DNA"/>
</dbReference>
<evidence type="ECO:0000313" key="2">
    <source>
        <dbReference type="Proteomes" id="UP000266234"/>
    </source>
</evidence>
<dbReference type="STRING" id="694270.A0A395T5V0"/>
<keyword evidence="2" id="KW-1185">Reference proteome</keyword>